<evidence type="ECO:0000313" key="10">
    <source>
        <dbReference type="Proteomes" id="UP001341840"/>
    </source>
</evidence>
<evidence type="ECO:0000313" key="9">
    <source>
        <dbReference type="EMBL" id="MED6110727.1"/>
    </source>
</evidence>
<proteinExistence type="inferred from homology"/>
<dbReference type="CDD" id="cd00018">
    <property type="entry name" value="AP2"/>
    <property type="match status" value="1"/>
</dbReference>
<comment type="similarity">
    <text evidence="6">Belongs to the AP2/ERF transcription factor family. ERF subfamily.</text>
</comment>
<feature type="compositionally biased region" description="Polar residues" evidence="7">
    <location>
        <begin position="1"/>
        <end position="11"/>
    </location>
</feature>
<evidence type="ECO:0000256" key="1">
    <source>
        <dbReference type="ARBA" id="ARBA00004123"/>
    </source>
</evidence>
<evidence type="ECO:0000256" key="2">
    <source>
        <dbReference type="ARBA" id="ARBA00023015"/>
    </source>
</evidence>
<organism evidence="9 10">
    <name type="scientific">Stylosanthes scabra</name>
    <dbReference type="NCBI Taxonomy" id="79078"/>
    <lineage>
        <taxon>Eukaryota</taxon>
        <taxon>Viridiplantae</taxon>
        <taxon>Streptophyta</taxon>
        <taxon>Embryophyta</taxon>
        <taxon>Tracheophyta</taxon>
        <taxon>Spermatophyta</taxon>
        <taxon>Magnoliopsida</taxon>
        <taxon>eudicotyledons</taxon>
        <taxon>Gunneridae</taxon>
        <taxon>Pentapetalae</taxon>
        <taxon>rosids</taxon>
        <taxon>fabids</taxon>
        <taxon>Fabales</taxon>
        <taxon>Fabaceae</taxon>
        <taxon>Papilionoideae</taxon>
        <taxon>50 kb inversion clade</taxon>
        <taxon>dalbergioids sensu lato</taxon>
        <taxon>Dalbergieae</taxon>
        <taxon>Pterocarpus clade</taxon>
        <taxon>Stylosanthes</taxon>
    </lineage>
</organism>
<keyword evidence="3" id="KW-0238">DNA-binding</keyword>
<dbReference type="PROSITE" id="PS51032">
    <property type="entry name" value="AP2_ERF"/>
    <property type="match status" value="1"/>
</dbReference>
<evidence type="ECO:0000256" key="5">
    <source>
        <dbReference type="ARBA" id="ARBA00023242"/>
    </source>
</evidence>
<name>A0ABU6QGQ7_9FABA</name>
<keyword evidence="5" id="KW-0539">Nucleus</keyword>
<comment type="caution">
    <text evidence="9">The sequence shown here is derived from an EMBL/GenBank/DDBJ whole genome shotgun (WGS) entry which is preliminary data.</text>
</comment>
<keyword evidence="10" id="KW-1185">Reference proteome</keyword>
<evidence type="ECO:0000256" key="4">
    <source>
        <dbReference type="ARBA" id="ARBA00023163"/>
    </source>
</evidence>
<dbReference type="InterPro" id="IPR001471">
    <property type="entry name" value="AP2/ERF_dom"/>
</dbReference>
<dbReference type="PRINTS" id="PR00367">
    <property type="entry name" value="ETHRSPELEMNT"/>
</dbReference>
<feature type="domain" description="AP2/ERF" evidence="8">
    <location>
        <begin position="74"/>
        <end position="138"/>
    </location>
</feature>
<evidence type="ECO:0000256" key="3">
    <source>
        <dbReference type="ARBA" id="ARBA00023125"/>
    </source>
</evidence>
<dbReference type="Pfam" id="PF00847">
    <property type="entry name" value="AP2"/>
    <property type="match status" value="1"/>
</dbReference>
<accession>A0ABU6QGQ7</accession>
<dbReference type="Gene3D" id="3.30.730.10">
    <property type="entry name" value="AP2/ERF domain"/>
    <property type="match status" value="1"/>
</dbReference>
<dbReference type="EMBL" id="JASCZI010000278">
    <property type="protein sequence ID" value="MED6110727.1"/>
    <property type="molecule type" value="Genomic_DNA"/>
</dbReference>
<reference evidence="9 10" key="1">
    <citation type="journal article" date="2023" name="Plants (Basel)">
        <title>Bridging the Gap: Combining Genomics and Transcriptomics Approaches to Understand Stylosanthes scabra, an Orphan Legume from the Brazilian Caatinga.</title>
        <authorList>
            <person name="Ferreira-Neto J.R.C."/>
            <person name="da Silva M.D."/>
            <person name="Binneck E."/>
            <person name="de Melo N.F."/>
            <person name="da Silva R.H."/>
            <person name="de Melo A.L.T.M."/>
            <person name="Pandolfi V."/>
            <person name="Bustamante F.O."/>
            <person name="Brasileiro-Vidal A.C."/>
            <person name="Benko-Iseppon A.M."/>
        </authorList>
    </citation>
    <scope>NUCLEOTIDE SEQUENCE [LARGE SCALE GENOMIC DNA]</scope>
    <source>
        <tissue evidence="9">Leaves</tissue>
    </source>
</reference>
<comment type="subcellular location">
    <subcellularLocation>
        <location evidence="1">Nucleus</location>
    </subcellularLocation>
</comment>
<dbReference type="InterPro" id="IPR036955">
    <property type="entry name" value="AP2/ERF_dom_sf"/>
</dbReference>
<gene>
    <name evidence="9" type="ORF">PIB30_045509</name>
</gene>
<protein>
    <recommendedName>
        <fullName evidence="8">AP2/ERF domain-containing protein</fullName>
    </recommendedName>
</protein>
<keyword evidence="4" id="KW-0804">Transcription</keyword>
<keyword evidence="2" id="KW-0805">Transcription regulation</keyword>
<dbReference type="Proteomes" id="UP001341840">
    <property type="component" value="Unassembled WGS sequence"/>
</dbReference>
<evidence type="ECO:0000256" key="6">
    <source>
        <dbReference type="ARBA" id="ARBA00024343"/>
    </source>
</evidence>
<dbReference type="PANTHER" id="PTHR31241">
    <property type="entry name" value="DEHYDRATION-RESPONSIVE ELEMENT-BINDING PROTEIN 2C"/>
    <property type="match status" value="1"/>
</dbReference>
<evidence type="ECO:0000259" key="8">
    <source>
        <dbReference type="PROSITE" id="PS51032"/>
    </source>
</evidence>
<dbReference type="PANTHER" id="PTHR31241:SF81">
    <property type="entry name" value="AP2_ERF DOMAIN-CONTAINING PROTEIN"/>
    <property type="match status" value="1"/>
</dbReference>
<feature type="region of interest" description="Disordered" evidence="7">
    <location>
        <begin position="1"/>
        <end position="23"/>
    </location>
</feature>
<sequence>MATEIVSGNRNSSKRRRCGSDSLEDTLEKWKKKNYKIQHTFSPNGVQVIHKVPAKGSKKGCMKGKGGPQNSEFRYRGVRQRIWGKWVAEIREPISNHECKKNAKRLWLGTFTTAFEAALAYDKAAKTMYGSGARLNFPEHDLELVGSEESSSKNGIILSNGEALKTEDLDGNFHQFREDKPNLSDVGALEGTKEEEQDVQTEKFQDQKIETHDDESAVLKEMKDIEPEIPGVSEGIEGESEEVFKCSGSGVEFIDMAMNSGADGAASDANEHEIVAKNIEETTEESTGSLTSCDLSNIDNYCDDSLSNQISDEDCNPKPKYDQSNIKNEAHMVKKRHMEKVISEILRLYSNKCSNNYIHSQNENHEDKEPSVHVKDEKPLMSIEADKLQSCYCYGCDNSDDEIKNEPNVSDDNVGEMCEFEASNININRKLELQEQKDDGNVLSEFSSMQNRKLCEHLNKMQVASIEMDHDYSFLRPDYDFGLVEEQKLLDLCFSHLGS</sequence>
<dbReference type="SUPFAM" id="SSF54171">
    <property type="entry name" value="DNA-binding domain"/>
    <property type="match status" value="1"/>
</dbReference>
<evidence type="ECO:0000256" key="7">
    <source>
        <dbReference type="SAM" id="MobiDB-lite"/>
    </source>
</evidence>
<dbReference type="InterPro" id="IPR016177">
    <property type="entry name" value="DNA-bd_dom_sf"/>
</dbReference>
<dbReference type="SMART" id="SM00380">
    <property type="entry name" value="AP2"/>
    <property type="match status" value="1"/>
</dbReference>